<dbReference type="InterPro" id="IPR023292">
    <property type="entry name" value="NTP_PyroPHydrolase-like_dom_sf"/>
</dbReference>
<proteinExistence type="predicted"/>
<dbReference type="Gene3D" id="1.10.3420.10">
    <property type="entry name" value="putative ntp pyrophosphohydrolase like domain"/>
    <property type="match status" value="1"/>
</dbReference>
<accession>A0ABW5TKF0</accession>
<dbReference type="Proteomes" id="UP001597427">
    <property type="component" value="Unassembled WGS sequence"/>
</dbReference>
<sequence length="172" mass="19710">MSQTPFEKVQAFHQKFDAPGSQIPQAFQAEQMLNRAGFKIEEIVELLYATANNQPEVFESLVDGLHQKIDEAVQKIQTKHQPVEDVLVGQVDALIDLLYFTYGSFVLMGVNPEPLFAIVHDANMGKMFPDGQPHYDEKTHKILKPSGWEEQYAPEPRIKAELNRQRMQKEEE</sequence>
<dbReference type="GO" id="GO:0016787">
    <property type="term" value="F:hydrolase activity"/>
    <property type="evidence" value="ECO:0007669"/>
    <property type="project" value="UniProtKB-KW"/>
</dbReference>
<name>A0ABW5TKF0_9ENTE</name>
<feature type="compositionally biased region" description="Basic and acidic residues" evidence="1">
    <location>
        <begin position="156"/>
        <end position="172"/>
    </location>
</feature>
<protein>
    <submittedName>
        <fullName evidence="2">HAD family hydrolase</fullName>
    </submittedName>
</protein>
<feature type="region of interest" description="Disordered" evidence="1">
    <location>
        <begin position="145"/>
        <end position="172"/>
    </location>
</feature>
<comment type="caution">
    <text evidence="2">The sequence shown here is derived from an EMBL/GenBank/DDBJ whole genome shotgun (WGS) entry which is preliminary data.</text>
</comment>
<evidence type="ECO:0000256" key="1">
    <source>
        <dbReference type="SAM" id="MobiDB-lite"/>
    </source>
</evidence>
<evidence type="ECO:0000313" key="2">
    <source>
        <dbReference type="EMBL" id="MFD2729791.1"/>
    </source>
</evidence>
<organism evidence="2 3">
    <name type="scientific">Enterococcus camelliae</name>
    <dbReference type="NCBI Taxonomy" id="453959"/>
    <lineage>
        <taxon>Bacteria</taxon>
        <taxon>Bacillati</taxon>
        <taxon>Bacillota</taxon>
        <taxon>Bacilli</taxon>
        <taxon>Lactobacillales</taxon>
        <taxon>Enterococcaceae</taxon>
        <taxon>Enterococcus</taxon>
    </lineage>
</organism>
<gene>
    <name evidence="2" type="ORF">ACFSR0_10225</name>
</gene>
<keyword evidence="2" id="KW-0378">Hydrolase</keyword>
<dbReference type="Pfam" id="PF01503">
    <property type="entry name" value="PRA-PH"/>
    <property type="match status" value="1"/>
</dbReference>
<dbReference type="InterPro" id="IPR021130">
    <property type="entry name" value="PRib-ATP_PPHydrolase-like"/>
</dbReference>
<dbReference type="EMBL" id="JBHUMO010000059">
    <property type="protein sequence ID" value="MFD2729791.1"/>
    <property type="molecule type" value="Genomic_DNA"/>
</dbReference>
<keyword evidence="3" id="KW-1185">Reference proteome</keyword>
<evidence type="ECO:0000313" key="3">
    <source>
        <dbReference type="Proteomes" id="UP001597427"/>
    </source>
</evidence>
<dbReference type="CDD" id="cd11545">
    <property type="entry name" value="NTP-PPase_YP_001813558"/>
    <property type="match status" value="1"/>
</dbReference>
<reference evidence="3" key="1">
    <citation type="journal article" date="2019" name="Int. J. Syst. Evol. Microbiol.">
        <title>The Global Catalogue of Microorganisms (GCM) 10K type strain sequencing project: providing services to taxonomists for standard genome sequencing and annotation.</title>
        <authorList>
            <consortium name="The Broad Institute Genomics Platform"/>
            <consortium name="The Broad Institute Genome Sequencing Center for Infectious Disease"/>
            <person name="Wu L."/>
            <person name="Ma J."/>
        </authorList>
    </citation>
    <scope>NUCLEOTIDE SEQUENCE [LARGE SCALE GENOMIC DNA]</scope>
    <source>
        <strain evidence="3">TISTR 932</strain>
    </source>
</reference>
<dbReference type="RefSeq" id="WP_379982473.1">
    <property type="nucleotide sequence ID" value="NZ_JBHUMO010000059.1"/>
</dbReference>